<protein>
    <submittedName>
        <fullName evidence="1">Uncharacterized protein</fullName>
    </submittedName>
</protein>
<sequence length="142" mass="15838">MTTSMERKIAKGFLISVIFILFICGPVFASSATTKLFVFLSTDNFVGVELRASTDMYSHLYANIGINQLTFGLRLSSKQLQGLYISPGFYMKYASPLFVNFSVGYTFKVSGAENLLFLLEAGGKKLFDKPESFINFAVYLPF</sequence>
<evidence type="ECO:0000313" key="2">
    <source>
        <dbReference type="EMBL" id="QAV34068.1"/>
    </source>
</evidence>
<keyword evidence="3" id="KW-1185">Reference proteome</keyword>
<proteinExistence type="predicted"/>
<dbReference type="EMBL" id="CP026721">
    <property type="protein sequence ID" value="QAV34068.1"/>
    <property type="molecule type" value="Genomic_DNA"/>
</dbReference>
<evidence type="ECO:0000313" key="3">
    <source>
        <dbReference type="Proteomes" id="UP000288947"/>
    </source>
</evidence>
<dbReference type="AlphaFoldDB" id="A0AAE5XDL1"/>
<reference evidence="1 3" key="1">
    <citation type="submission" date="2018-01" db="EMBL/GenBank/DDBJ databases">
        <title>The whole genome sequencing and assembly of Fervidobacterium changbaicum CBS-1 strain.</title>
        <authorList>
            <person name="Kim J.-Y."/>
            <person name="Park M.-K."/>
            <person name="Yi H."/>
            <person name="Bahn Y.-S."/>
            <person name="Kim J.F."/>
            <person name="Lee D.-W."/>
        </authorList>
    </citation>
    <scope>NUCLEOTIDE SEQUENCE [LARGE SCALE GENOMIC DNA]</scope>
    <source>
        <strain evidence="1 3">CBS-1</strain>
    </source>
</reference>
<name>A0AAE5XDL1_9BACT</name>
<gene>
    <name evidence="1" type="ORF">CBS1_00140</name>
    <name evidence="2" type="ORF">CBS1_10425</name>
</gene>
<dbReference type="Proteomes" id="UP000288947">
    <property type="component" value="Chromosome"/>
</dbReference>
<dbReference type="RefSeq" id="WP_090222347.1">
    <property type="nucleotide sequence ID" value="NZ_CP026721.1"/>
</dbReference>
<accession>A0AAE5XDL1</accession>
<organism evidence="1 3">
    <name type="scientific">Fervidobacterium changbaicum</name>
    <dbReference type="NCBI Taxonomy" id="310769"/>
    <lineage>
        <taxon>Bacteria</taxon>
        <taxon>Thermotogati</taxon>
        <taxon>Thermotogota</taxon>
        <taxon>Thermotogae</taxon>
        <taxon>Thermotogales</taxon>
        <taxon>Fervidobacteriaceae</taxon>
        <taxon>Fervidobacterium</taxon>
    </lineage>
</organism>
<evidence type="ECO:0000313" key="1">
    <source>
        <dbReference type="EMBL" id="QAV32304.1"/>
    </source>
</evidence>
<dbReference type="EMBL" id="CP026721">
    <property type="protein sequence ID" value="QAV32304.1"/>
    <property type="molecule type" value="Genomic_DNA"/>
</dbReference>